<keyword evidence="2" id="KW-1185">Reference proteome</keyword>
<dbReference type="GeneID" id="55609341"/>
<protein>
    <submittedName>
        <fullName evidence="1">Uncharacterized protein</fullName>
    </submittedName>
</protein>
<dbReference type="KEGG" id="vg:55609341"/>
<dbReference type="RefSeq" id="YP_009839133.1">
    <property type="nucleotide sequence ID" value="NC_048719.1"/>
</dbReference>
<reference evidence="1 2" key="1">
    <citation type="submission" date="2018-06" db="EMBL/GenBank/DDBJ databases">
        <authorList>
            <person name="Moussa A."/>
            <person name="Couoh J.M."/>
            <person name="Harbem L."/>
            <person name="Okocha J.C."/>
            <person name="Taylor D."/>
            <person name="Teutsch A.B."/>
            <person name="Smith B.R."/>
            <person name="Suri N."/>
            <person name="Layton S.R."/>
            <person name="Kim T."/>
            <person name="Hughes L.E."/>
            <person name="Garlena R.A."/>
            <person name="Russell D.A."/>
            <person name="Pope W.H."/>
            <person name="Jacobs-Sera D."/>
            <person name="Hatfull G.F."/>
        </authorList>
    </citation>
    <scope>NUCLEOTIDE SEQUENCE [LARGE SCALE GENOMIC DNA]</scope>
</reference>
<dbReference type="EMBL" id="MH536811">
    <property type="protein sequence ID" value="AXG66284.1"/>
    <property type="molecule type" value="Genomic_DNA"/>
</dbReference>
<evidence type="ECO:0000313" key="1">
    <source>
        <dbReference type="EMBL" id="AXG66284.1"/>
    </source>
</evidence>
<gene>
    <name evidence="1" type="primary">199</name>
    <name evidence="1" type="ORF">SEA_ANNADREAMY_199</name>
</gene>
<evidence type="ECO:0000313" key="2">
    <source>
        <dbReference type="Proteomes" id="UP000259354"/>
    </source>
</evidence>
<organism evidence="1 2">
    <name type="scientific">Streptomyces phage Annadreamy</name>
    <dbReference type="NCBI Taxonomy" id="2250335"/>
    <lineage>
        <taxon>Viruses</taxon>
        <taxon>Duplodnaviria</taxon>
        <taxon>Heunggongvirae</taxon>
        <taxon>Uroviricota</taxon>
        <taxon>Caudoviricetes</taxon>
        <taxon>Stanwilliamsviridae</taxon>
        <taxon>Loccivirinae</taxon>
        <taxon>Annadreamyvirus</taxon>
        <taxon>Annadreamyvirus annadreamy</taxon>
    </lineage>
</organism>
<name>A0A345GTL2_9CAUD</name>
<proteinExistence type="predicted"/>
<sequence length="55" mass="6369">MRYEVKEETTDGLKQWVIWDNLYSEVFARFGTEKEATDIIDKWKAAQLAAEASGE</sequence>
<accession>A0A345GTL2</accession>
<dbReference type="Proteomes" id="UP000259354">
    <property type="component" value="Segment"/>
</dbReference>